<protein>
    <submittedName>
        <fullName evidence="2">Acyl esterase</fullName>
    </submittedName>
</protein>
<evidence type="ECO:0000259" key="1">
    <source>
        <dbReference type="Pfam" id="PF02129"/>
    </source>
</evidence>
<dbReference type="InterPro" id="IPR029058">
    <property type="entry name" value="AB_hydrolase_fold"/>
</dbReference>
<dbReference type="RefSeq" id="WP_307486864.1">
    <property type="nucleotide sequence ID" value="NZ_JAUTBF010000001.1"/>
</dbReference>
<name>A0ABU0U179_MICTR</name>
<keyword evidence="3" id="KW-1185">Reference proteome</keyword>
<sequence>MIPPRDARPHVWRTDDGVALHGWIWEPETPRGIVVVRTPYGVWRHGDTARSWVRRGYRCLVQDVRGRHDSGGEWNPYLHERRDGASVVAALRAQDPHLPVVLSGGSYDAHAALECARDVDVDALVLMVPALGLAETAWDAEGRPQLFDRIGWWHQHGRGPRSFPALTEGELHARVASAERRGVERAARDWEWAPAVLAGWRRLWTTPPVDLDRAYGAIDAPLLLIRGDDDFFYADAGRLAAAWGADVHVVDGPWGHRLGADIHDEDVRARLRDSGGIGGVLDAWLARTGLPSGVAGTRHVVPVGRRSRSAFEPRSGRWHHERTA</sequence>
<evidence type="ECO:0000313" key="3">
    <source>
        <dbReference type="Proteomes" id="UP001226691"/>
    </source>
</evidence>
<reference evidence="2 3" key="1">
    <citation type="submission" date="2023-07" db="EMBL/GenBank/DDBJ databases">
        <title>Functional and genomic diversity of the sorghum phyllosphere microbiome.</title>
        <authorList>
            <person name="Shade A."/>
        </authorList>
    </citation>
    <scope>NUCLEOTIDE SEQUENCE [LARGE SCALE GENOMIC DNA]</scope>
    <source>
        <strain evidence="2 3">SORGH_AS_1207</strain>
    </source>
</reference>
<comment type="caution">
    <text evidence="2">The sequence shown here is derived from an EMBL/GenBank/DDBJ whole genome shotgun (WGS) entry which is preliminary data.</text>
</comment>
<dbReference type="Pfam" id="PF02129">
    <property type="entry name" value="Peptidase_S15"/>
    <property type="match status" value="1"/>
</dbReference>
<dbReference type="Gene3D" id="3.40.50.1820">
    <property type="entry name" value="alpha/beta hydrolase"/>
    <property type="match status" value="1"/>
</dbReference>
<dbReference type="Gene3D" id="1.10.3020.10">
    <property type="entry name" value="alpha-amino acid ester hydrolase ( Helical cap domain)"/>
    <property type="match status" value="1"/>
</dbReference>
<gene>
    <name evidence="2" type="ORF">QE412_003512</name>
</gene>
<dbReference type="Proteomes" id="UP001226691">
    <property type="component" value="Unassembled WGS sequence"/>
</dbReference>
<evidence type="ECO:0000313" key="2">
    <source>
        <dbReference type="EMBL" id="MDQ1124939.1"/>
    </source>
</evidence>
<dbReference type="InterPro" id="IPR000383">
    <property type="entry name" value="Xaa-Pro-like_dom"/>
</dbReference>
<proteinExistence type="predicted"/>
<dbReference type="SUPFAM" id="SSF53474">
    <property type="entry name" value="alpha/beta-Hydrolases"/>
    <property type="match status" value="1"/>
</dbReference>
<feature type="domain" description="Xaa-Pro dipeptidyl-peptidase-like" evidence="1">
    <location>
        <begin position="16"/>
        <end position="256"/>
    </location>
</feature>
<accession>A0ABU0U179</accession>
<organism evidence="2 3">
    <name type="scientific">Microbacterium trichothecenolyticum</name>
    <name type="common">Aureobacterium trichothecenolyticum</name>
    <dbReference type="NCBI Taxonomy" id="69370"/>
    <lineage>
        <taxon>Bacteria</taxon>
        <taxon>Bacillati</taxon>
        <taxon>Actinomycetota</taxon>
        <taxon>Actinomycetes</taxon>
        <taxon>Micrococcales</taxon>
        <taxon>Microbacteriaceae</taxon>
        <taxon>Microbacterium</taxon>
    </lineage>
</organism>
<dbReference type="EMBL" id="JAUTBF010000001">
    <property type="protein sequence ID" value="MDQ1124939.1"/>
    <property type="molecule type" value="Genomic_DNA"/>
</dbReference>